<dbReference type="InterPro" id="IPR028082">
    <property type="entry name" value="Peripla_BP_I"/>
</dbReference>
<reference evidence="5 6" key="1">
    <citation type="submission" date="2020-02" db="EMBL/GenBank/DDBJ databases">
        <title>Full genome sequence of Nocardioides sp. R-3366.</title>
        <authorList>
            <person name="Im W.-T."/>
        </authorList>
    </citation>
    <scope>NUCLEOTIDE SEQUENCE [LARGE SCALE GENOMIC DNA]</scope>
    <source>
        <strain evidence="5 6">R-3366</strain>
    </source>
</reference>
<dbReference type="SUPFAM" id="SSF53822">
    <property type="entry name" value="Periplasmic binding protein-like I"/>
    <property type="match status" value="1"/>
</dbReference>
<dbReference type="AlphaFoldDB" id="A0A6G6WHF2"/>
<dbReference type="PANTHER" id="PTHR30483:SF6">
    <property type="entry name" value="PERIPLASMIC BINDING PROTEIN OF ABC TRANSPORTER FOR NATURAL AMINO ACIDS"/>
    <property type="match status" value="1"/>
</dbReference>
<dbReference type="KEGG" id="nano:G5V58_19250"/>
<keyword evidence="6" id="KW-1185">Reference proteome</keyword>
<dbReference type="EMBL" id="CP049257">
    <property type="protein sequence ID" value="QIG44636.1"/>
    <property type="molecule type" value="Genomic_DNA"/>
</dbReference>
<organism evidence="5 6">
    <name type="scientific">Nocardioides anomalus</name>
    <dbReference type="NCBI Taxonomy" id="2712223"/>
    <lineage>
        <taxon>Bacteria</taxon>
        <taxon>Bacillati</taxon>
        <taxon>Actinomycetota</taxon>
        <taxon>Actinomycetes</taxon>
        <taxon>Propionibacteriales</taxon>
        <taxon>Nocardioidaceae</taxon>
        <taxon>Nocardioides</taxon>
    </lineage>
</organism>
<feature type="chain" id="PRO_5038819380" evidence="3">
    <location>
        <begin position="31"/>
        <end position="398"/>
    </location>
</feature>
<proteinExistence type="inferred from homology"/>
<protein>
    <submittedName>
        <fullName evidence="5">ABC transporter substrate-binding protein</fullName>
    </submittedName>
</protein>
<dbReference type="PANTHER" id="PTHR30483">
    <property type="entry name" value="LEUCINE-SPECIFIC-BINDING PROTEIN"/>
    <property type="match status" value="1"/>
</dbReference>
<dbReference type="RefSeq" id="WP_165236380.1">
    <property type="nucleotide sequence ID" value="NZ_CP049257.1"/>
</dbReference>
<dbReference type="Pfam" id="PF13458">
    <property type="entry name" value="Peripla_BP_6"/>
    <property type="match status" value="1"/>
</dbReference>
<dbReference type="Proteomes" id="UP000502996">
    <property type="component" value="Chromosome"/>
</dbReference>
<evidence type="ECO:0000256" key="2">
    <source>
        <dbReference type="ARBA" id="ARBA00022729"/>
    </source>
</evidence>
<evidence type="ECO:0000259" key="4">
    <source>
        <dbReference type="Pfam" id="PF13458"/>
    </source>
</evidence>
<feature type="signal peptide" evidence="3">
    <location>
        <begin position="1"/>
        <end position="30"/>
    </location>
</feature>
<keyword evidence="2 3" id="KW-0732">Signal</keyword>
<dbReference type="Gene3D" id="3.40.50.2300">
    <property type="match status" value="2"/>
</dbReference>
<accession>A0A6G6WHF2</accession>
<dbReference type="InterPro" id="IPR028081">
    <property type="entry name" value="Leu-bd"/>
</dbReference>
<comment type="similarity">
    <text evidence="1">Belongs to the leucine-binding protein family.</text>
</comment>
<dbReference type="InterPro" id="IPR051010">
    <property type="entry name" value="BCAA_transport"/>
</dbReference>
<gene>
    <name evidence="5" type="ORF">G5V58_19250</name>
</gene>
<evidence type="ECO:0000313" key="6">
    <source>
        <dbReference type="Proteomes" id="UP000502996"/>
    </source>
</evidence>
<evidence type="ECO:0000313" key="5">
    <source>
        <dbReference type="EMBL" id="QIG44636.1"/>
    </source>
</evidence>
<sequence>MGGFNGSRRTRRGATLAVAMAAVLSVAACGDDGGSGGSDGGGGIPSTVKVVGIEPLTGPAAFAGLSAQKGYELAIKQINEQGFLGDGKKIDLSWKDTKGDAATAASEMTAAIADRNVAATFGSVSSQEAVAQSPLAQKAGLPVIYTQAGSDGVVVGDYTYRATPLMSSYYPIMKKYIEDNGWKSVGIIYTNISPTLDEIGTKTLPDLAEETGMEVTKSVETTSATQDYSAAIQQVLDTDPDVVSILQIGASNPTAMTQLRQAGYTGKVLGNSGASAGNLKPAGADGAGMAWPVDFDATQTAPSSQQFVKDYTAEYGEDPLNYAAEAYDAAWFLARSIKEAGDASRDGIKDGMKTEAGKTEDGALGSDLAWKDGTIEVPGVVVEWDGTGTKLLYAAGDS</sequence>
<name>A0A6G6WHF2_9ACTN</name>
<feature type="domain" description="Leucine-binding protein" evidence="4">
    <location>
        <begin position="47"/>
        <end position="387"/>
    </location>
</feature>
<evidence type="ECO:0000256" key="1">
    <source>
        <dbReference type="ARBA" id="ARBA00010062"/>
    </source>
</evidence>
<evidence type="ECO:0000256" key="3">
    <source>
        <dbReference type="SAM" id="SignalP"/>
    </source>
</evidence>